<keyword evidence="1" id="KW-0812">Transmembrane</keyword>
<reference evidence="2 3" key="1">
    <citation type="submission" date="2019-11" db="EMBL/GenBank/DDBJ databases">
        <title>Draft Whole-Genome sequence of the marine photosynthetic bacterium Rhodovulum strictum DSM 11289.</title>
        <authorList>
            <person name="Kyndt J.A."/>
            <person name="Meyer T.E."/>
        </authorList>
    </citation>
    <scope>NUCLEOTIDE SEQUENCE [LARGE SCALE GENOMIC DNA]</scope>
    <source>
        <strain evidence="2 3">DSM 11289</strain>
    </source>
</reference>
<dbReference type="RefSeq" id="WP_153749493.1">
    <property type="nucleotide sequence ID" value="NZ_BAAADI010000040.1"/>
</dbReference>
<evidence type="ECO:0000313" key="3">
    <source>
        <dbReference type="Proteomes" id="UP000466730"/>
    </source>
</evidence>
<accession>A0A844B7I2</accession>
<evidence type="ECO:0000256" key="1">
    <source>
        <dbReference type="SAM" id="Phobius"/>
    </source>
</evidence>
<name>A0A844B7I2_9RHOB</name>
<keyword evidence="3" id="KW-1185">Reference proteome</keyword>
<evidence type="ECO:0000313" key="2">
    <source>
        <dbReference type="EMBL" id="MRH22211.1"/>
    </source>
</evidence>
<dbReference type="AlphaFoldDB" id="A0A844B7I2"/>
<organism evidence="2 3">
    <name type="scientific">Rhodovulum strictum</name>
    <dbReference type="NCBI Taxonomy" id="58314"/>
    <lineage>
        <taxon>Bacteria</taxon>
        <taxon>Pseudomonadati</taxon>
        <taxon>Pseudomonadota</taxon>
        <taxon>Alphaproteobacteria</taxon>
        <taxon>Rhodobacterales</taxon>
        <taxon>Paracoccaceae</taxon>
        <taxon>Rhodovulum</taxon>
    </lineage>
</organism>
<protein>
    <submittedName>
        <fullName evidence="2">Uncharacterized protein</fullName>
    </submittedName>
</protein>
<comment type="caution">
    <text evidence="2">The sequence shown here is derived from an EMBL/GenBank/DDBJ whole genome shotgun (WGS) entry which is preliminary data.</text>
</comment>
<proteinExistence type="predicted"/>
<keyword evidence="1" id="KW-0472">Membrane</keyword>
<sequence length="130" mass="13209">MNTPEWLRPGLIGAVAGGVVVAIAGFAGAGWTTAAGADRMGQAMADEQVVAAFVPVCVERAESDPDRVAKLASIREPATATRQRDALLAAGWATIEGNAAASRTLATACVAALQQRSGALLQPRARARAG</sequence>
<keyword evidence="1" id="KW-1133">Transmembrane helix</keyword>
<gene>
    <name evidence="2" type="ORF">GH815_14570</name>
</gene>
<dbReference type="OrthoDB" id="5514977at2"/>
<feature type="transmembrane region" description="Helical" evidence="1">
    <location>
        <begin position="12"/>
        <end position="34"/>
    </location>
</feature>
<dbReference type="EMBL" id="WJPO01000026">
    <property type="protein sequence ID" value="MRH22211.1"/>
    <property type="molecule type" value="Genomic_DNA"/>
</dbReference>
<dbReference type="Proteomes" id="UP000466730">
    <property type="component" value="Unassembled WGS sequence"/>
</dbReference>